<dbReference type="NCBIfam" id="TIGR01297">
    <property type="entry name" value="CDF"/>
    <property type="match status" value="1"/>
</dbReference>
<feature type="region of interest" description="Disordered" evidence="9">
    <location>
        <begin position="1"/>
        <end position="28"/>
    </location>
</feature>
<dbReference type="EMBL" id="CAJNOR010000009">
    <property type="protein sequence ID" value="CAF0749217.1"/>
    <property type="molecule type" value="Genomic_DNA"/>
</dbReference>
<evidence type="ECO:0000256" key="7">
    <source>
        <dbReference type="ARBA" id="ARBA00023065"/>
    </source>
</evidence>
<dbReference type="InterPro" id="IPR027470">
    <property type="entry name" value="Cation_efflux_CTD"/>
</dbReference>
<evidence type="ECO:0000256" key="3">
    <source>
        <dbReference type="ARBA" id="ARBA00022448"/>
    </source>
</evidence>
<feature type="transmembrane region" description="Helical" evidence="10">
    <location>
        <begin position="183"/>
        <end position="204"/>
    </location>
</feature>
<evidence type="ECO:0000256" key="4">
    <source>
        <dbReference type="ARBA" id="ARBA00022692"/>
    </source>
</evidence>
<evidence type="ECO:0000259" key="12">
    <source>
        <dbReference type="Pfam" id="PF16916"/>
    </source>
</evidence>
<proteinExistence type="inferred from homology"/>
<dbReference type="InterPro" id="IPR027469">
    <property type="entry name" value="Cation_efflux_TMD_sf"/>
</dbReference>
<dbReference type="Gene3D" id="1.20.1510.10">
    <property type="entry name" value="Cation efflux protein transmembrane domain"/>
    <property type="match status" value="1"/>
</dbReference>
<dbReference type="SUPFAM" id="SSF161111">
    <property type="entry name" value="Cation efflux protein transmembrane domain-like"/>
    <property type="match status" value="1"/>
</dbReference>
<evidence type="ECO:0000256" key="5">
    <source>
        <dbReference type="ARBA" id="ARBA00022906"/>
    </source>
</evidence>
<evidence type="ECO:0000256" key="8">
    <source>
        <dbReference type="ARBA" id="ARBA00023136"/>
    </source>
</evidence>
<evidence type="ECO:0000256" key="6">
    <source>
        <dbReference type="ARBA" id="ARBA00022989"/>
    </source>
</evidence>
<dbReference type="Pfam" id="PF01545">
    <property type="entry name" value="Cation_efflux"/>
    <property type="match status" value="1"/>
</dbReference>
<evidence type="ECO:0000256" key="9">
    <source>
        <dbReference type="SAM" id="MobiDB-lite"/>
    </source>
</evidence>
<evidence type="ECO:0000256" key="10">
    <source>
        <dbReference type="SAM" id="Phobius"/>
    </source>
</evidence>
<dbReference type="PANTHER" id="PTHR11562">
    <property type="entry name" value="CATION EFFLUX PROTEIN/ ZINC TRANSPORTER"/>
    <property type="match status" value="1"/>
</dbReference>
<keyword evidence="7" id="KW-0406">Ion transport</keyword>
<comment type="subcellular location">
    <subcellularLocation>
        <location evidence="1">Membrane</location>
        <topology evidence="1">Multi-pass membrane protein</topology>
    </subcellularLocation>
</comment>
<comment type="similarity">
    <text evidence="2">Belongs to the cation diffusion facilitator (CDF) transporter (TC 2.A.4) family. SLC30A subfamily.</text>
</comment>
<evidence type="ECO:0000313" key="14">
    <source>
        <dbReference type="Proteomes" id="UP000663828"/>
    </source>
</evidence>
<dbReference type="PANTHER" id="PTHR11562:SF84">
    <property type="entry name" value="LD05335P"/>
    <property type="match status" value="1"/>
</dbReference>
<dbReference type="InterPro" id="IPR050681">
    <property type="entry name" value="CDF/SLC30A"/>
</dbReference>
<feature type="domain" description="Cation efflux protein cytoplasmic" evidence="12">
    <location>
        <begin position="334"/>
        <end position="409"/>
    </location>
</feature>
<dbReference type="GO" id="GO:0010043">
    <property type="term" value="P:response to zinc ion"/>
    <property type="evidence" value="ECO:0007669"/>
    <property type="project" value="TreeGrafter"/>
</dbReference>
<gene>
    <name evidence="13" type="ORF">XAT740_LOCUS324</name>
</gene>
<dbReference type="InterPro" id="IPR036837">
    <property type="entry name" value="Cation_efflux_CTD_sf"/>
</dbReference>
<feature type="compositionally biased region" description="Polar residues" evidence="9">
    <location>
        <begin position="1"/>
        <end position="26"/>
    </location>
</feature>
<keyword evidence="5" id="KW-0864">Zinc transport</keyword>
<dbReference type="AlphaFoldDB" id="A0A813PI88"/>
<keyword evidence="8 10" id="KW-0472">Membrane</keyword>
<name>A0A813PI88_ADIRI</name>
<feature type="transmembrane region" description="Helical" evidence="10">
    <location>
        <begin position="82"/>
        <end position="102"/>
    </location>
</feature>
<feature type="transmembrane region" description="Helical" evidence="10">
    <location>
        <begin position="301"/>
        <end position="322"/>
    </location>
</feature>
<dbReference type="InterPro" id="IPR002524">
    <property type="entry name" value="Cation_efflux"/>
</dbReference>
<evidence type="ECO:0000256" key="1">
    <source>
        <dbReference type="ARBA" id="ARBA00004141"/>
    </source>
</evidence>
<protein>
    <submittedName>
        <fullName evidence="13">Uncharacterized protein</fullName>
    </submittedName>
</protein>
<organism evidence="13 14">
    <name type="scientific">Adineta ricciae</name>
    <name type="common">Rotifer</name>
    <dbReference type="NCBI Taxonomy" id="249248"/>
    <lineage>
        <taxon>Eukaryota</taxon>
        <taxon>Metazoa</taxon>
        <taxon>Spiralia</taxon>
        <taxon>Gnathifera</taxon>
        <taxon>Rotifera</taxon>
        <taxon>Eurotatoria</taxon>
        <taxon>Bdelloidea</taxon>
        <taxon>Adinetida</taxon>
        <taxon>Adinetidae</taxon>
        <taxon>Adineta</taxon>
    </lineage>
</organism>
<keyword evidence="4 10" id="KW-0812">Transmembrane</keyword>
<sequence>MTTNTNFYQESQQSRRNYNDGNTSDDNLLLMADDGEDRTPLLRGTDERLAVQDETPSDRSRSPSTHCHVPEDKFDYASRNRLIIVLIICVIFMIIEIVGGVLSNSTAVVTDAAHMTIDVASFLISLTAMYLARKRPTRKLSFGYIRAEVLGALLSVLTIWLVTGILVYMAIERCINQSFKVNSLEMIIVASCGVFFNIVMFFTLHANACGKSLPHHGHSHDHNHGHSHGESPDSNSTIINTEPLVGEIIVGSPGDHAINPKKSQKNINVRAAIIHVIGDFVQSVGVLCAAILIHFKPDYKLADPICTFVFSVLVLITTITIMRDIILVLMEGVPSNVNYSQVVEDLLRLPGVRNAHSLHIWSLSLQRTALSVHIAIDSDRDYLTVLSQAQDMLRREHSISRMTIQVEPYDEFIMNMCENCRRPGS</sequence>
<dbReference type="InterPro" id="IPR058533">
    <property type="entry name" value="Cation_efflux_TM"/>
</dbReference>
<evidence type="ECO:0000256" key="2">
    <source>
        <dbReference type="ARBA" id="ARBA00008873"/>
    </source>
</evidence>
<evidence type="ECO:0000259" key="11">
    <source>
        <dbReference type="Pfam" id="PF01545"/>
    </source>
</evidence>
<reference evidence="13" key="1">
    <citation type="submission" date="2021-02" db="EMBL/GenBank/DDBJ databases">
        <authorList>
            <person name="Nowell W R."/>
        </authorList>
    </citation>
    <scope>NUCLEOTIDE SEQUENCE</scope>
</reference>
<dbReference type="Pfam" id="PF16916">
    <property type="entry name" value="ZT_dimer"/>
    <property type="match status" value="1"/>
</dbReference>
<feature type="transmembrane region" description="Helical" evidence="10">
    <location>
        <begin position="144"/>
        <end position="171"/>
    </location>
</feature>
<dbReference type="GO" id="GO:0005385">
    <property type="term" value="F:zinc ion transmembrane transporter activity"/>
    <property type="evidence" value="ECO:0007669"/>
    <property type="project" value="TreeGrafter"/>
</dbReference>
<keyword evidence="14" id="KW-1185">Reference proteome</keyword>
<keyword evidence="3" id="KW-0813">Transport</keyword>
<keyword evidence="6 10" id="KW-1133">Transmembrane helix</keyword>
<comment type="caution">
    <text evidence="13">The sequence shown here is derived from an EMBL/GenBank/DDBJ whole genome shotgun (WGS) entry which is preliminary data.</text>
</comment>
<accession>A0A813PI88</accession>
<dbReference type="Proteomes" id="UP000663828">
    <property type="component" value="Unassembled WGS sequence"/>
</dbReference>
<evidence type="ECO:0000313" key="13">
    <source>
        <dbReference type="EMBL" id="CAF0749217.1"/>
    </source>
</evidence>
<dbReference type="SUPFAM" id="SSF160240">
    <property type="entry name" value="Cation efflux protein cytoplasmic domain-like"/>
    <property type="match status" value="1"/>
</dbReference>
<keyword evidence="5" id="KW-0862">Zinc</keyword>
<feature type="transmembrane region" description="Helical" evidence="10">
    <location>
        <begin position="271"/>
        <end position="295"/>
    </location>
</feature>
<feature type="domain" description="Cation efflux protein transmembrane" evidence="11">
    <location>
        <begin position="82"/>
        <end position="330"/>
    </location>
</feature>
<dbReference type="GO" id="GO:0005886">
    <property type="term" value="C:plasma membrane"/>
    <property type="evidence" value="ECO:0007669"/>
    <property type="project" value="TreeGrafter"/>
</dbReference>
<feature type="transmembrane region" description="Helical" evidence="10">
    <location>
        <begin position="114"/>
        <end position="132"/>
    </location>
</feature>